<protein>
    <recommendedName>
        <fullName evidence="6">Carbohydrate kinase FGGY N-terminal domain-containing protein</fullName>
    </recommendedName>
</protein>
<reference evidence="8" key="1">
    <citation type="journal article" date="2019" name="Int. J. Syst. Evol. Microbiol.">
        <title>The Global Catalogue of Microorganisms (GCM) 10K type strain sequencing project: providing services to taxonomists for standard genome sequencing and annotation.</title>
        <authorList>
            <consortium name="The Broad Institute Genomics Platform"/>
            <consortium name="The Broad Institute Genome Sequencing Center for Infectious Disease"/>
            <person name="Wu L."/>
            <person name="Ma J."/>
        </authorList>
    </citation>
    <scope>NUCLEOTIDE SEQUENCE [LARGE SCALE GENOMIC DNA]</scope>
    <source>
        <strain evidence="8">NBRC 108730</strain>
    </source>
</reference>
<evidence type="ECO:0000256" key="4">
    <source>
        <dbReference type="ARBA" id="ARBA00022777"/>
    </source>
</evidence>
<dbReference type="InterPro" id="IPR018484">
    <property type="entry name" value="FGGY_N"/>
</dbReference>
<keyword evidence="3" id="KW-0808">Transferase</keyword>
<evidence type="ECO:0000313" key="8">
    <source>
        <dbReference type="Proteomes" id="UP001157017"/>
    </source>
</evidence>
<dbReference type="Gene3D" id="3.30.420.40">
    <property type="match status" value="1"/>
</dbReference>
<keyword evidence="4" id="KW-0418">Kinase</keyword>
<keyword evidence="8" id="KW-1185">Reference proteome</keyword>
<dbReference type="Proteomes" id="UP001157017">
    <property type="component" value="Unassembled WGS sequence"/>
</dbReference>
<comment type="similarity">
    <text evidence="1">Belongs to the FGGY kinase family.</text>
</comment>
<evidence type="ECO:0000259" key="6">
    <source>
        <dbReference type="Pfam" id="PF00370"/>
    </source>
</evidence>
<evidence type="ECO:0000256" key="5">
    <source>
        <dbReference type="SAM" id="MobiDB-lite"/>
    </source>
</evidence>
<organism evidence="7 8">
    <name type="scientific">Angustibacter aerolatus</name>
    <dbReference type="NCBI Taxonomy" id="1162965"/>
    <lineage>
        <taxon>Bacteria</taxon>
        <taxon>Bacillati</taxon>
        <taxon>Actinomycetota</taxon>
        <taxon>Actinomycetes</taxon>
        <taxon>Kineosporiales</taxon>
        <taxon>Kineosporiaceae</taxon>
    </lineage>
</organism>
<feature type="region of interest" description="Disordered" evidence="5">
    <location>
        <begin position="128"/>
        <end position="148"/>
    </location>
</feature>
<dbReference type="InterPro" id="IPR050406">
    <property type="entry name" value="FGGY_Carb_Kinase"/>
</dbReference>
<dbReference type="SUPFAM" id="SSF53067">
    <property type="entry name" value="Actin-like ATPase domain"/>
    <property type="match status" value="1"/>
</dbReference>
<sequence length="193" mass="20387">MALLSGGHVQDHETASQCDPMYDVREQRWSPWAAEVAGHLPLPPLVWPTEVVGEVHENASAATGLPVGTPVVAGTIDAWAEAASVGVRRPGDLMLMYGSTTFLLQVLDRHVVHPRLWATSGVDEGAHAGRRHGDVGQPHPVGAAGGGRGAVRAGSCARPVRRRRAPTACCCCRTSPANAPLCSTPWRAECWPG</sequence>
<dbReference type="PANTHER" id="PTHR43095:SF5">
    <property type="entry name" value="XYLULOSE KINASE"/>
    <property type="match status" value="1"/>
</dbReference>
<feature type="domain" description="Carbohydrate kinase FGGY N-terminal" evidence="6">
    <location>
        <begin position="4"/>
        <end position="79"/>
    </location>
</feature>
<dbReference type="EMBL" id="BSUZ01000001">
    <property type="protein sequence ID" value="GMA86464.1"/>
    <property type="molecule type" value="Genomic_DNA"/>
</dbReference>
<gene>
    <name evidence="7" type="ORF">GCM10025868_17140</name>
</gene>
<evidence type="ECO:0000256" key="1">
    <source>
        <dbReference type="ARBA" id="ARBA00009156"/>
    </source>
</evidence>
<name>A0ABQ6JH59_9ACTN</name>
<accession>A0ABQ6JH59</accession>
<comment type="caution">
    <text evidence="7">The sequence shown here is derived from an EMBL/GenBank/DDBJ whole genome shotgun (WGS) entry which is preliminary data.</text>
</comment>
<keyword evidence="2" id="KW-0859">Xylose metabolism</keyword>
<evidence type="ECO:0000256" key="3">
    <source>
        <dbReference type="ARBA" id="ARBA00022679"/>
    </source>
</evidence>
<evidence type="ECO:0000313" key="7">
    <source>
        <dbReference type="EMBL" id="GMA86464.1"/>
    </source>
</evidence>
<dbReference type="InterPro" id="IPR043129">
    <property type="entry name" value="ATPase_NBD"/>
</dbReference>
<proteinExistence type="inferred from homology"/>
<dbReference type="PANTHER" id="PTHR43095">
    <property type="entry name" value="SUGAR KINASE"/>
    <property type="match status" value="1"/>
</dbReference>
<dbReference type="Pfam" id="PF00370">
    <property type="entry name" value="FGGY_N"/>
    <property type="match status" value="1"/>
</dbReference>
<evidence type="ECO:0000256" key="2">
    <source>
        <dbReference type="ARBA" id="ARBA00022629"/>
    </source>
</evidence>
<keyword evidence="2" id="KW-0119">Carbohydrate metabolism</keyword>